<dbReference type="GO" id="GO:0004185">
    <property type="term" value="F:serine-type carboxypeptidase activity"/>
    <property type="evidence" value="ECO:0007669"/>
    <property type="project" value="InterPro"/>
</dbReference>
<dbReference type="PANTHER" id="PTHR30023:SF0">
    <property type="entry name" value="PENICILLIN-SENSITIVE CARBOXYPEPTIDASE A"/>
    <property type="match status" value="1"/>
</dbReference>
<organism evidence="4 5">
    <name type="scientific">Amnibacterium setariae</name>
    <dbReference type="NCBI Taxonomy" id="2306585"/>
    <lineage>
        <taxon>Bacteria</taxon>
        <taxon>Bacillati</taxon>
        <taxon>Actinomycetota</taxon>
        <taxon>Actinomycetes</taxon>
        <taxon>Micrococcales</taxon>
        <taxon>Microbacteriaceae</taxon>
        <taxon>Amnibacterium</taxon>
    </lineage>
</organism>
<dbReference type="PANTHER" id="PTHR30023">
    <property type="entry name" value="D-ALANYL-D-ALANINE CARBOXYPEPTIDASE"/>
    <property type="match status" value="1"/>
</dbReference>
<comment type="similarity">
    <text evidence="1">Belongs to the peptidase S13 family.</text>
</comment>
<keyword evidence="2" id="KW-0378">Hydrolase</keyword>
<dbReference type="PRINTS" id="PR00922">
    <property type="entry name" value="DADACBPTASE3"/>
</dbReference>
<keyword evidence="4" id="KW-0645">Protease</keyword>
<dbReference type="InterPro" id="IPR000667">
    <property type="entry name" value="Peptidase_S13"/>
</dbReference>
<dbReference type="InterPro" id="IPR012338">
    <property type="entry name" value="Beta-lactam/transpept-like"/>
</dbReference>
<feature type="region of interest" description="Disordered" evidence="3">
    <location>
        <begin position="48"/>
        <end position="71"/>
    </location>
</feature>
<dbReference type="GO" id="GO:0006508">
    <property type="term" value="P:proteolysis"/>
    <property type="evidence" value="ECO:0007669"/>
    <property type="project" value="InterPro"/>
</dbReference>
<dbReference type="GO" id="GO:0000270">
    <property type="term" value="P:peptidoglycan metabolic process"/>
    <property type="evidence" value="ECO:0007669"/>
    <property type="project" value="TreeGrafter"/>
</dbReference>
<keyword evidence="5" id="KW-1185">Reference proteome</keyword>
<comment type="caution">
    <text evidence="4">The sequence shown here is derived from an EMBL/GenBank/DDBJ whole genome shotgun (WGS) entry which is preliminary data.</text>
</comment>
<dbReference type="SUPFAM" id="SSF56601">
    <property type="entry name" value="beta-lactamase/transpeptidase-like"/>
    <property type="match status" value="1"/>
</dbReference>
<name>A0A3A1TWL1_9MICO</name>
<protein>
    <submittedName>
        <fullName evidence="4">D-alanyl-D-alanine carboxypeptidase</fullName>
    </submittedName>
</protein>
<proteinExistence type="inferred from homology"/>
<dbReference type="Proteomes" id="UP000265742">
    <property type="component" value="Unassembled WGS sequence"/>
</dbReference>
<gene>
    <name evidence="4" type="ORF">D1781_16485</name>
</gene>
<evidence type="ECO:0000256" key="1">
    <source>
        <dbReference type="ARBA" id="ARBA00006096"/>
    </source>
</evidence>
<evidence type="ECO:0000313" key="5">
    <source>
        <dbReference type="Proteomes" id="UP000265742"/>
    </source>
</evidence>
<evidence type="ECO:0000313" key="4">
    <source>
        <dbReference type="EMBL" id="RIX26528.1"/>
    </source>
</evidence>
<dbReference type="OrthoDB" id="56883at2"/>
<accession>A0A3A1TWL1</accession>
<reference evidence="5" key="1">
    <citation type="submission" date="2018-09" db="EMBL/GenBank/DDBJ databases">
        <authorList>
            <person name="Kim I."/>
        </authorList>
    </citation>
    <scope>NUCLEOTIDE SEQUENCE [LARGE SCALE GENOMIC DNA]</scope>
    <source>
        <strain evidence="5">DD4a</strain>
    </source>
</reference>
<sequence>MRRRTALALSGGVVVVGLVAAGWAAGYALGDPSPLAAASTAAPVDAASTAAAAPPARTATPTPTPTRTTRTASVARTCSVAGAASDARLAGFQGQVRNARTGEVLFDRRGAKASRAASVMKVLTSAAALKVLGPDHRLTTRVVQGSRPGEIVLVGGGDVTLSRTPAGTATAYAGAPHLSTLARQVKAAWKAQHPGQRITRVVLDSSYFGGPSWQPTWKVKERALGSTPKITALMVDGDRANPALNTSPRGSDPIGRAGAAFARYFGDVAITRGTAPKGAAVLGTVRSQPVSTLVQQTLLYSDNTIADALARVTAIEAGTGNTFSAIDAAVVPALRAYGIEPTGVRVVDGSGLSDDNRIPPAYLTKLFVKVLHKSDGLGPVYRGLPIAGRTGSLSYADRFSGAASRADGKVRAKTGWIDTGYTLAGVIRAKDGTPLTFAFYALGNVRPSAKQALDSLTADVWSCGNRLAKR</sequence>
<dbReference type="Pfam" id="PF02113">
    <property type="entry name" value="Peptidase_S13"/>
    <property type="match status" value="2"/>
</dbReference>
<evidence type="ECO:0000256" key="3">
    <source>
        <dbReference type="SAM" id="MobiDB-lite"/>
    </source>
</evidence>
<dbReference type="Gene3D" id="3.50.80.20">
    <property type="entry name" value="D-Ala-D-Ala carboxypeptidase C, peptidase S13"/>
    <property type="match status" value="1"/>
</dbReference>
<dbReference type="AlphaFoldDB" id="A0A3A1TWL1"/>
<evidence type="ECO:0000256" key="2">
    <source>
        <dbReference type="ARBA" id="ARBA00022801"/>
    </source>
</evidence>
<keyword evidence="4" id="KW-0121">Carboxypeptidase</keyword>
<dbReference type="Gene3D" id="3.40.710.10">
    <property type="entry name" value="DD-peptidase/beta-lactamase superfamily"/>
    <property type="match status" value="2"/>
</dbReference>
<dbReference type="RefSeq" id="WP_119483603.1">
    <property type="nucleotide sequence ID" value="NZ_QXTG01000003.1"/>
</dbReference>
<dbReference type="EMBL" id="QXTG01000003">
    <property type="protein sequence ID" value="RIX26528.1"/>
    <property type="molecule type" value="Genomic_DNA"/>
</dbReference>